<evidence type="ECO:0000313" key="1">
    <source>
        <dbReference type="EMBL" id="ADL35983.1"/>
    </source>
</evidence>
<protein>
    <submittedName>
        <fullName evidence="1">Uncharacterized protein</fullName>
    </submittedName>
</protein>
<dbReference type="RefSeq" id="WP_013282633.1">
    <property type="nucleotide sequence ID" value="NC_014389.1"/>
</dbReference>
<dbReference type="KEGG" id="bpb:bpr_II043"/>
<dbReference type="HOGENOM" id="CLU_2449026_0_0_9"/>
<name>E0S3K1_BUTPB</name>
<dbReference type="Proteomes" id="UP000001299">
    <property type="component" value="Plasmid pCY360"/>
</dbReference>
<accession>E0S3K1</accession>
<evidence type="ECO:0000313" key="2">
    <source>
        <dbReference type="Proteomes" id="UP000001299"/>
    </source>
</evidence>
<proteinExistence type="predicted"/>
<gene>
    <name evidence="1" type="ordered locus">bpr_II043</name>
</gene>
<dbReference type="EMBL" id="CP001812">
    <property type="protein sequence ID" value="ADL35983.1"/>
    <property type="molecule type" value="Genomic_DNA"/>
</dbReference>
<organism evidence="1 2">
    <name type="scientific">Butyrivibrio proteoclasticus (strain ATCC 51982 / DSM 14932 / B316)</name>
    <name type="common">Clostridium proteoclasticum</name>
    <dbReference type="NCBI Taxonomy" id="515622"/>
    <lineage>
        <taxon>Bacteria</taxon>
        <taxon>Bacillati</taxon>
        <taxon>Bacillota</taxon>
        <taxon>Clostridia</taxon>
        <taxon>Lachnospirales</taxon>
        <taxon>Lachnospiraceae</taxon>
        <taxon>Butyrivibrio</taxon>
    </lineage>
</organism>
<keyword evidence="2" id="KW-1185">Reference proteome</keyword>
<reference evidence="1 2" key="1">
    <citation type="journal article" date="2010" name="PLoS ONE">
        <title>The glycobiome of the rumen bacterium Butyrivibrio proteoclasticus B316(T) highlights adaptation to a polysaccharide-rich environment.</title>
        <authorList>
            <person name="Kelly W.J."/>
            <person name="Leahy S.C."/>
            <person name="Altermann E."/>
            <person name="Yeoman C.J."/>
            <person name="Dunne J.C."/>
            <person name="Kong Z."/>
            <person name="Pacheco D.M."/>
            <person name="Li D."/>
            <person name="Noel S.J."/>
            <person name="Moon C.D."/>
            <person name="Cookson A.L."/>
            <person name="Attwood G.T."/>
        </authorList>
    </citation>
    <scope>NUCLEOTIDE SEQUENCE [LARGE SCALE GENOMIC DNA]</scope>
    <source>
        <strain evidence="2">ATCC 51982 / DSM 14932 / B316</strain>
        <plasmid evidence="2">Plasmid pCY360</plasmid>
    </source>
</reference>
<sequence>MSKGDWSFASYLSKYGKDKADYEKMPGPIQEAWKEEWGIWKNAELAKRNRQQAIERMTPEENDRDDAYLILLECGIPFDSMGEPLGIGE</sequence>
<geneLocation type="plasmid" evidence="1 2">
    <name>pCY360</name>
</geneLocation>
<dbReference type="AlphaFoldDB" id="E0S3K1"/>
<keyword evidence="1" id="KW-0614">Plasmid</keyword>